<keyword evidence="3" id="KW-1185">Reference proteome</keyword>
<proteinExistence type="predicted"/>
<evidence type="ECO:0000313" key="3">
    <source>
        <dbReference type="Proteomes" id="UP000030744"/>
    </source>
</evidence>
<gene>
    <name evidence="2" type="ORF">EMH_0072640</name>
</gene>
<protein>
    <submittedName>
        <fullName evidence="2">Uncharacterized protein</fullName>
    </submittedName>
</protein>
<reference evidence="2" key="1">
    <citation type="submission" date="2013-10" db="EMBL/GenBank/DDBJ databases">
        <title>Genomic analysis of the causative agents of coccidiosis in chickens.</title>
        <authorList>
            <person name="Reid A.J."/>
            <person name="Blake D."/>
            <person name="Billington K."/>
            <person name="Browne H."/>
            <person name="Dunn M."/>
            <person name="Hung S."/>
            <person name="Kawahara F."/>
            <person name="Miranda-Saavedra D."/>
            <person name="Mourier T."/>
            <person name="Nagra H."/>
            <person name="Otto T.D."/>
            <person name="Rawlings N."/>
            <person name="Sanchez A."/>
            <person name="Sanders M."/>
            <person name="Subramaniam C."/>
            <person name="Tay Y."/>
            <person name="Dear P."/>
            <person name="Doerig C."/>
            <person name="Gruber A."/>
            <person name="Parkinson J."/>
            <person name="Shirley M."/>
            <person name="Wan K.L."/>
            <person name="Berriman M."/>
            <person name="Tomley F."/>
            <person name="Pain A."/>
        </authorList>
    </citation>
    <scope>NUCLEOTIDE SEQUENCE [LARGE SCALE GENOMIC DNA]</scope>
    <source>
        <strain evidence="2">Houghton</strain>
    </source>
</reference>
<dbReference type="GeneID" id="25381765"/>
<evidence type="ECO:0000313" key="2">
    <source>
        <dbReference type="EMBL" id="CDJ32126.1"/>
    </source>
</evidence>
<feature type="region of interest" description="Disordered" evidence="1">
    <location>
        <begin position="264"/>
        <end position="289"/>
    </location>
</feature>
<sequence length="369" mass="40995">MPQQSKHDFFQSEYLRVEEFSSEVEKLQDVLYCHSRDILSAEDVHVLRHVLRAERTGPLKAGEPAVWWSPAQENRFFTTLAERRVRGALNPDEEPIQLLLQLLSASLTPPQRQHLAALLGVPHSQRASHQPPTILSTEHTAVPTPGQMRTMALLQRVLEGETLSPVENGLLQEGILRELLQLLPCEDVQVLYSLVLSSDPIPVRRYGVPILEELQSARALWESGGNIMGYVRQIGSSGLRQLFIYCLAASLTFQQRKIISQLLGENPEKQKPDEEQEGSQDTSAGMQPGVYPANCPLHGEAVGDRATEDPKARCGRDKEVCSAAKVAGGGPADLQMEPMIALTREQAGFTGRRRASRRAQQVQVFRASF</sequence>
<dbReference type="EMBL" id="HG683878">
    <property type="protein sequence ID" value="CDJ32126.1"/>
    <property type="molecule type" value="Genomic_DNA"/>
</dbReference>
<dbReference type="VEuPathDB" id="ToxoDB:EMH_0072640"/>
<accession>U6K543</accession>
<dbReference type="RefSeq" id="XP_013354691.1">
    <property type="nucleotide sequence ID" value="XM_013499237.1"/>
</dbReference>
<organism evidence="2 3">
    <name type="scientific">Eimeria mitis</name>
    <dbReference type="NCBI Taxonomy" id="44415"/>
    <lineage>
        <taxon>Eukaryota</taxon>
        <taxon>Sar</taxon>
        <taxon>Alveolata</taxon>
        <taxon>Apicomplexa</taxon>
        <taxon>Conoidasida</taxon>
        <taxon>Coccidia</taxon>
        <taxon>Eucoccidiorida</taxon>
        <taxon>Eimeriorina</taxon>
        <taxon>Eimeriidae</taxon>
        <taxon>Eimeria</taxon>
    </lineage>
</organism>
<dbReference type="Proteomes" id="UP000030744">
    <property type="component" value="Unassembled WGS sequence"/>
</dbReference>
<dbReference type="AlphaFoldDB" id="U6K543"/>
<evidence type="ECO:0000256" key="1">
    <source>
        <dbReference type="SAM" id="MobiDB-lite"/>
    </source>
</evidence>
<name>U6K543_9EIME</name>
<reference evidence="2" key="2">
    <citation type="submission" date="2013-10" db="EMBL/GenBank/DDBJ databases">
        <authorList>
            <person name="Aslett M."/>
        </authorList>
    </citation>
    <scope>NUCLEOTIDE SEQUENCE [LARGE SCALE GENOMIC DNA]</scope>
    <source>
        <strain evidence="2">Houghton</strain>
    </source>
</reference>